<name>A0ABQ6F8E8_9RHOO</name>
<dbReference type="Pfam" id="PF01396">
    <property type="entry name" value="Zn_ribbon_Top1"/>
    <property type="match status" value="1"/>
</dbReference>
<sequence>MPDYSRHGVAAGAIVSDSPVPPSWKPAALFALACLLIVVGIAPLVLAGHGHLKGMLPVVQGVFLFGTLVFGLLAFVRYTTQAHHGAAPLPQFMAPLSEFVMPLSEFVSERREPPGRVVPFPVAHRDIADRPSQWSLDVIDRMEWKRFEDVCCAFYNEKGIKAATTRMGADGGVDIRLYQDPDDADCCTAIVQCKAWGQPVGVKTMRELRGVMAHEAIERAFFMAPNGFTDNAREFAAINRITLLDGRLILAMIQRLPDDASRRLLELATEGDWTTPTCPSCGASMTPRQGKHGPFWGCSTYPRCRAKLGMRGVGPARHAASA</sequence>
<keyword evidence="1" id="KW-0812">Transmembrane</keyword>
<evidence type="ECO:0008006" key="6">
    <source>
        <dbReference type="Google" id="ProtNLM"/>
    </source>
</evidence>
<evidence type="ECO:0000313" key="4">
    <source>
        <dbReference type="EMBL" id="GLT21850.1"/>
    </source>
</evidence>
<dbReference type="Gene3D" id="3.40.1350.10">
    <property type="match status" value="1"/>
</dbReference>
<feature type="domain" description="DNA topoisomerase type IA zn finger" evidence="2">
    <location>
        <begin position="277"/>
        <end position="306"/>
    </location>
</feature>
<dbReference type="InterPro" id="IPR007560">
    <property type="entry name" value="Restrct_endonuc_IV_Mrr"/>
</dbReference>
<reference evidence="5" key="1">
    <citation type="journal article" date="2019" name="Int. J. Syst. Evol. Microbiol.">
        <title>The Global Catalogue of Microorganisms (GCM) 10K type strain sequencing project: providing services to taxonomists for standard genome sequencing and annotation.</title>
        <authorList>
            <consortium name="The Broad Institute Genomics Platform"/>
            <consortium name="The Broad Institute Genome Sequencing Center for Infectious Disease"/>
            <person name="Wu L."/>
            <person name="Ma J."/>
        </authorList>
    </citation>
    <scope>NUCLEOTIDE SEQUENCE [LARGE SCALE GENOMIC DNA]</scope>
    <source>
        <strain evidence="5">NBRC 102407</strain>
    </source>
</reference>
<dbReference type="InterPro" id="IPR013498">
    <property type="entry name" value="Topo_IA_Znf"/>
</dbReference>
<evidence type="ECO:0000259" key="2">
    <source>
        <dbReference type="Pfam" id="PF01396"/>
    </source>
</evidence>
<proteinExistence type="predicted"/>
<dbReference type="InterPro" id="IPR011335">
    <property type="entry name" value="Restrct_endonuc-II-like"/>
</dbReference>
<dbReference type="InterPro" id="IPR011856">
    <property type="entry name" value="tRNA_endonuc-like_dom_sf"/>
</dbReference>
<evidence type="ECO:0000259" key="3">
    <source>
        <dbReference type="Pfam" id="PF04471"/>
    </source>
</evidence>
<dbReference type="PANTHER" id="PTHR30015:SF7">
    <property type="entry name" value="TYPE IV METHYL-DIRECTED RESTRICTION ENZYME ECOKMRR"/>
    <property type="match status" value="1"/>
</dbReference>
<keyword evidence="1" id="KW-0472">Membrane</keyword>
<gene>
    <name evidence="4" type="ORF">GCM10007933_13040</name>
</gene>
<organism evidence="4 5">
    <name type="scientific">Zoogloea oryzae</name>
    <dbReference type="NCBI Taxonomy" id="310767"/>
    <lineage>
        <taxon>Bacteria</taxon>
        <taxon>Pseudomonadati</taxon>
        <taxon>Pseudomonadota</taxon>
        <taxon>Betaproteobacteria</taxon>
        <taxon>Rhodocyclales</taxon>
        <taxon>Zoogloeaceae</taxon>
        <taxon>Zoogloea</taxon>
    </lineage>
</organism>
<dbReference type="RefSeq" id="WP_284187236.1">
    <property type="nucleotide sequence ID" value="NZ_BSPX01000014.1"/>
</dbReference>
<evidence type="ECO:0000313" key="5">
    <source>
        <dbReference type="Proteomes" id="UP001157167"/>
    </source>
</evidence>
<keyword evidence="1" id="KW-1133">Transmembrane helix</keyword>
<dbReference type="Pfam" id="PF04471">
    <property type="entry name" value="Mrr_cat"/>
    <property type="match status" value="1"/>
</dbReference>
<dbReference type="EMBL" id="BSPX01000014">
    <property type="protein sequence ID" value="GLT21850.1"/>
    <property type="molecule type" value="Genomic_DNA"/>
</dbReference>
<accession>A0ABQ6F8E8</accession>
<protein>
    <recommendedName>
        <fullName evidence="6">Endonuclease</fullName>
    </recommendedName>
</protein>
<feature type="domain" description="Restriction endonuclease type IV Mrr" evidence="3">
    <location>
        <begin position="139"/>
        <end position="252"/>
    </location>
</feature>
<dbReference type="SUPFAM" id="SSF52980">
    <property type="entry name" value="Restriction endonuclease-like"/>
    <property type="match status" value="1"/>
</dbReference>
<feature type="transmembrane region" description="Helical" evidence="1">
    <location>
        <begin position="58"/>
        <end position="78"/>
    </location>
</feature>
<dbReference type="InterPro" id="IPR052906">
    <property type="entry name" value="Type_IV_Methyl-Rstrct_Enzyme"/>
</dbReference>
<feature type="transmembrane region" description="Helical" evidence="1">
    <location>
        <begin position="27"/>
        <end position="46"/>
    </location>
</feature>
<evidence type="ECO:0000256" key="1">
    <source>
        <dbReference type="SAM" id="Phobius"/>
    </source>
</evidence>
<dbReference type="Gene3D" id="3.30.65.10">
    <property type="entry name" value="Bacterial Topoisomerase I, domain 1"/>
    <property type="match status" value="1"/>
</dbReference>
<keyword evidence="5" id="KW-1185">Reference proteome</keyword>
<dbReference type="Proteomes" id="UP001157167">
    <property type="component" value="Unassembled WGS sequence"/>
</dbReference>
<dbReference type="PANTHER" id="PTHR30015">
    <property type="entry name" value="MRR RESTRICTION SYSTEM PROTEIN"/>
    <property type="match status" value="1"/>
</dbReference>
<comment type="caution">
    <text evidence="4">The sequence shown here is derived from an EMBL/GenBank/DDBJ whole genome shotgun (WGS) entry which is preliminary data.</text>
</comment>
<dbReference type="SUPFAM" id="SSF57783">
    <property type="entry name" value="Zinc beta-ribbon"/>
    <property type="match status" value="1"/>
</dbReference>